<accession>A0A9P8SIZ4</accession>
<proteinExistence type="predicted"/>
<feature type="compositionally biased region" description="Polar residues" evidence="1">
    <location>
        <begin position="240"/>
        <end position="258"/>
    </location>
</feature>
<dbReference type="Proteomes" id="UP000824596">
    <property type="component" value="Unassembled WGS sequence"/>
</dbReference>
<keyword evidence="4" id="KW-1185">Reference proteome</keyword>
<feature type="compositionally biased region" description="Polar residues" evidence="1">
    <location>
        <begin position="32"/>
        <end position="41"/>
    </location>
</feature>
<dbReference type="OrthoDB" id="3771398at2759"/>
<feature type="compositionally biased region" description="Basic and acidic residues" evidence="1">
    <location>
        <begin position="95"/>
        <end position="108"/>
    </location>
</feature>
<dbReference type="AlphaFoldDB" id="A0A9P8SIZ4"/>
<organism evidence="3 4">
    <name type="scientific">Hirsutella rhossiliensis</name>
    <dbReference type="NCBI Taxonomy" id="111463"/>
    <lineage>
        <taxon>Eukaryota</taxon>
        <taxon>Fungi</taxon>
        <taxon>Dikarya</taxon>
        <taxon>Ascomycota</taxon>
        <taxon>Pezizomycotina</taxon>
        <taxon>Sordariomycetes</taxon>
        <taxon>Hypocreomycetidae</taxon>
        <taxon>Hypocreales</taxon>
        <taxon>Ophiocordycipitaceae</taxon>
        <taxon>Hirsutella</taxon>
    </lineage>
</organism>
<feature type="domain" description="Retrovirus-related Pol polyprotein from transposon TNT 1-94-like beta-barrel" evidence="2">
    <location>
        <begin position="133"/>
        <end position="210"/>
    </location>
</feature>
<name>A0A9P8SIZ4_9HYPO</name>
<sequence>MEANALSNPDDDWQKTFPDGIKISEIFERSYRSTTSNSDTKGWSPDSKVQEEIDQKLKDPTTKGKIERSIRNRKRKEESRQESPEFRGTAFAGLRAKDKKNQGEKDQEQEQSPDPQIKSAFSTSPVYPLRDSFIMDSGSDFHICNNSVRFTEGTYKSCDEPEAAFSADTLLEIHGYGDVLIRIGSSDKFRLQNVAYIPNFHTNVASLDLFLKEDTIGTLQQALSQETERRSFAQRGDFASLSSNTTKSITNRTPSRQLPSLHPRSRDPSPLQKPYGGTNA</sequence>
<feature type="region of interest" description="Disordered" evidence="1">
    <location>
        <begin position="234"/>
        <end position="280"/>
    </location>
</feature>
<evidence type="ECO:0000256" key="1">
    <source>
        <dbReference type="SAM" id="MobiDB-lite"/>
    </source>
</evidence>
<feature type="region of interest" description="Disordered" evidence="1">
    <location>
        <begin position="25"/>
        <end position="121"/>
    </location>
</feature>
<evidence type="ECO:0000313" key="4">
    <source>
        <dbReference type="Proteomes" id="UP000824596"/>
    </source>
</evidence>
<evidence type="ECO:0000259" key="2">
    <source>
        <dbReference type="Pfam" id="PF22936"/>
    </source>
</evidence>
<dbReference type="RefSeq" id="XP_044720039.1">
    <property type="nucleotide sequence ID" value="XM_044865099.1"/>
</dbReference>
<dbReference type="Pfam" id="PF22936">
    <property type="entry name" value="Pol_BBD"/>
    <property type="match status" value="1"/>
</dbReference>
<evidence type="ECO:0000313" key="3">
    <source>
        <dbReference type="EMBL" id="KAH0962526.1"/>
    </source>
</evidence>
<feature type="compositionally biased region" description="Polar residues" evidence="1">
    <location>
        <begin position="110"/>
        <end position="121"/>
    </location>
</feature>
<gene>
    <name evidence="3" type="ORF">HRG_06628</name>
</gene>
<dbReference type="EMBL" id="JAIZPD010000006">
    <property type="protein sequence ID" value="KAH0962526.1"/>
    <property type="molecule type" value="Genomic_DNA"/>
</dbReference>
<dbReference type="GeneID" id="68355757"/>
<dbReference type="InterPro" id="IPR054722">
    <property type="entry name" value="PolX-like_BBD"/>
</dbReference>
<protein>
    <recommendedName>
        <fullName evidence="2">Retrovirus-related Pol polyprotein from transposon TNT 1-94-like beta-barrel domain-containing protein</fullName>
    </recommendedName>
</protein>
<comment type="caution">
    <text evidence="3">The sequence shown here is derived from an EMBL/GenBank/DDBJ whole genome shotgun (WGS) entry which is preliminary data.</text>
</comment>
<reference evidence="3" key="1">
    <citation type="submission" date="2021-09" db="EMBL/GenBank/DDBJ databases">
        <title>A high-quality genome of the endoparasitic fungus Hirsutella rhossiliensis with a comparison of Hirsutella genomes reveals transposable elements contributing to genome size variation.</title>
        <authorList>
            <person name="Lin R."/>
            <person name="Jiao Y."/>
            <person name="Sun X."/>
            <person name="Ling J."/>
            <person name="Xie B."/>
            <person name="Cheng X."/>
        </authorList>
    </citation>
    <scope>NUCLEOTIDE SEQUENCE</scope>
    <source>
        <strain evidence="3">HR02</strain>
    </source>
</reference>
<feature type="compositionally biased region" description="Basic and acidic residues" evidence="1">
    <location>
        <begin position="48"/>
        <end position="85"/>
    </location>
</feature>